<dbReference type="Gene3D" id="3.40.190.10">
    <property type="entry name" value="Periplasmic binding protein-like II"/>
    <property type="match status" value="2"/>
</dbReference>
<dbReference type="CDD" id="cd08411">
    <property type="entry name" value="PBP2_OxyR"/>
    <property type="match status" value="1"/>
</dbReference>
<evidence type="ECO:0000256" key="4">
    <source>
        <dbReference type="ARBA" id="ARBA00023159"/>
    </source>
</evidence>
<evidence type="ECO:0000313" key="7">
    <source>
        <dbReference type="EMBL" id="MFC3124153.1"/>
    </source>
</evidence>
<evidence type="ECO:0000256" key="3">
    <source>
        <dbReference type="ARBA" id="ARBA00023125"/>
    </source>
</evidence>
<protein>
    <submittedName>
        <fullName evidence="7">LysR substrate-binding domain-containing protein</fullName>
    </submittedName>
</protein>
<keyword evidence="2" id="KW-0805">Transcription regulation</keyword>
<gene>
    <name evidence="7" type="ORF">ACFOD4_03700</name>
</gene>
<evidence type="ECO:0000256" key="1">
    <source>
        <dbReference type="ARBA" id="ARBA00009437"/>
    </source>
</evidence>
<dbReference type="SUPFAM" id="SSF46785">
    <property type="entry name" value="Winged helix' DNA-binding domain"/>
    <property type="match status" value="1"/>
</dbReference>
<organism evidence="7 8">
    <name type="scientific">Teichococcus globiformis</name>
    <dbReference type="NCBI Taxonomy" id="2307229"/>
    <lineage>
        <taxon>Bacteria</taxon>
        <taxon>Pseudomonadati</taxon>
        <taxon>Pseudomonadota</taxon>
        <taxon>Alphaproteobacteria</taxon>
        <taxon>Acetobacterales</taxon>
        <taxon>Roseomonadaceae</taxon>
        <taxon>Roseomonas</taxon>
    </lineage>
</organism>
<keyword evidence="5" id="KW-0804">Transcription</keyword>
<reference evidence="8" key="1">
    <citation type="journal article" date="2019" name="Int. J. Syst. Evol. Microbiol.">
        <title>The Global Catalogue of Microorganisms (GCM) 10K type strain sequencing project: providing services to taxonomists for standard genome sequencing and annotation.</title>
        <authorList>
            <consortium name="The Broad Institute Genomics Platform"/>
            <consortium name="The Broad Institute Genome Sequencing Center for Infectious Disease"/>
            <person name="Wu L."/>
            <person name="Ma J."/>
        </authorList>
    </citation>
    <scope>NUCLEOTIDE SEQUENCE [LARGE SCALE GENOMIC DNA]</scope>
    <source>
        <strain evidence="8">KCTC 52094</strain>
    </source>
</reference>
<proteinExistence type="inferred from homology"/>
<dbReference type="Proteomes" id="UP001595593">
    <property type="component" value="Unassembled WGS sequence"/>
</dbReference>
<evidence type="ECO:0000259" key="6">
    <source>
        <dbReference type="PROSITE" id="PS50931"/>
    </source>
</evidence>
<dbReference type="RefSeq" id="WP_379594432.1">
    <property type="nucleotide sequence ID" value="NZ_JBHRTN010000004.1"/>
</dbReference>
<sequence length="303" mass="33634">MPRIQQLRYLVAIADTLSFSRAAQACHVTQPTLSIQVKEMEDRLGARLIERTRASVILTPVGAEIARRARTVLAEVEDIREIARRDDPEALQGNLLFGVVQTVGAYVLSVAMPTLKTRFPHLRVVVREDRPESLFEKLSDGTFEALLLPDEPGHRDFTSVRLLQEPLHVVLPSDHRLAGRETVDPEDLAGETILTMERGHRIHDPIAALCERVGAIHARDYAGTTLDTLRLMVATGMGITLLPALYVRSDVLREKLVVARPLSSGAPVRPLTMSWRSTSPRHRTYALLAATVSECLTPWGLPE</sequence>
<dbReference type="InterPro" id="IPR036388">
    <property type="entry name" value="WH-like_DNA-bd_sf"/>
</dbReference>
<dbReference type="PANTHER" id="PTHR30346:SF26">
    <property type="entry name" value="HYDROGEN PEROXIDE-INDUCIBLE GENES ACTIVATOR"/>
    <property type="match status" value="1"/>
</dbReference>
<comment type="caution">
    <text evidence="7">The sequence shown here is derived from an EMBL/GenBank/DDBJ whole genome shotgun (WGS) entry which is preliminary data.</text>
</comment>
<dbReference type="InterPro" id="IPR036390">
    <property type="entry name" value="WH_DNA-bd_sf"/>
</dbReference>
<keyword evidence="4" id="KW-0010">Activator</keyword>
<name>A0ABV7FWW9_9PROT</name>
<comment type="similarity">
    <text evidence="1">Belongs to the LysR transcriptional regulatory family.</text>
</comment>
<evidence type="ECO:0000256" key="2">
    <source>
        <dbReference type="ARBA" id="ARBA00023015"/>
    </source>
</evidence>
<dbReference type="PANTHER" id="PTHR30346">
    <property type="entry name" value="TRANSCRIPTIONAL DUAL REGULATOR HCAR-RELATED"/>
    <property type="match status" value="1"/>
</dbReference>
<dbReference type="Pfam" id="PF00126">
    <property type="entry name" value="HTH_1"/>
    <property type="match status" value="1"/>
</dbReference>
<feature type="domain" description="HTH lysR-type" evidence="6">
    <location>
        <begin position="2"/>
        <end position="59"/>
    </location>
</feature>
<dbReference type="SUPFAM" id="SSF53850">
    <property type="entry name" value="Periplasmic binding protein-like II"/>
    <property type="match status" value="1"/>
</dbReference>
<dbReference type="InterPro" id="IPR000847">
    <property type="entry name" value="LysR_HTH_N"/>
</dbReference>
<dbReference type="InterPro" id="IPR005119">
    <property type="entry name" value="LysR_subst-bd"/>
</dbReference>
<dbReference type="Gene3D" id="1.10.10.10">
    <property type="entry name" value="Winged helix-like DNA-binding domain superfamily/Winged helix DNA-binding domain"/>
    <property type="match status" value="1"/>
</dbReference>
<dbReference type="EMBL" id="JBHRTN010000004">
    <property type="protein sequence ID" value="MFC3124153.1"/>
    <property type="molecule type" value="Genomic_DNA"/>
</dbReference>
<dbReference type="Pfam" id="PF03466">
    <property type="entry name" value="LysR_substrate"/>
    <property type="match status" value="1"/>
</dbReference>
<dbReference type="PROSITE" id="PS50931">
    <property type="entry name" value="HTH_LYSR"/>
    <property type="match status" value="1"/>
</dbReference>
<dbReference type="PRINTS" id="PR00039">
    <property type="entry name" value="HTHLYSR"/>
</dbReference>
<evidence type="ECO:0000256" key="5">
    <source>
        <dbReference type="ARBA" id="ARBA00023163"/>
    </source>
</evidence>
<keyword evidence="8" id="KW-1185">Reference proteome</keyword>
<evidence type="ECO:0000313" key="8">
    <source>
        <dbReference type="Proteomes" id="UP001595593"/>
    </source>
</evidence>
<keyword evidence="3" id="KW-0238">DNA-binding</keyword>
<accession>A0ABV7FWW9</accession>